<dbReference type="GO" id="GO:0004516">
    <property type="term" value="F:nicotinate phosphoribosyltransferase activity"/>
    <property type="evidence" value="ECO:0007669"/>
    <property type="project" value="UniProtKB-EC"/>
</dbReference>
<dbReference type="Gene3D" id="3.20.20.70">
    <property type="entry name" value="Aldolase class I"/>
    <property type="match status" value="2"/>
</dbReference>
<keyword evidence="5" id="KW-0662">Pyridine nucleotide biosynthesis</keyword>
<evidence type="ECO:0000256" key="1">
    <source>
        <dbReference type="ARBA" id="ARBA00004952"/>
    </source>
</evidence>
<comment type="pathway">
    <text evidence="1">Cofactor biosynthesis; NAD(+) biosynthesis; nicotinate D-ribonucleotide from nicotinate: step 1/1.</text>
</comment>
<keyword evidence="3" id="KW-0597">Phosphoprotein</keyword>
<feature type="non-terminal residue" evidence="7">
    <location>
        <position position="1"/>
    </location>
</feature>
<evidence type="ECO:0000256" key="2">
    <source>
        <dbReference type="ARBA" id="ARBA00013236"/>
    </source>
</evidence>
<evidence type="ECO:0000256" key="3">
    <source>
        <dbReference type="ARBA" id="ARBA00022553"/>
    </source>
</evidence>
<dbReference type="InterPro" id="IPR036068">
    <property type="entry name" value="Nicotinate_pribotase-like_C"/>
</dbReference>
<evidence type="ECO:0000256" key="4">
    <source>
        <dbReference type="ARBA" id="ARBA00022598"/>
    </source>
</evidence>
<protein>
    <recommendedName>
        <fullName evidence="2">nicotinate phosphoribosyltransferase</fullName>
        <ecNumber evidence="2">6.3.4.21</ecNumber>
    </recommendedName>
</protein>
<name>A0A146KC66_9EUKA</name>
<evidence type="ECO:0000256" key="6">
    <source>
        <dbReference type="ARBA" id="ARBA00048668"/>
    </source>
</evidence>
<reference evidence="7" key="1">
    <citation type="submission" date="2015-07" db="EMBL/GenBank/DDBJ databases">
        <title>Adaptation to a free-living lifestyle via gene acquisitions in the diplomonad Trepomonas sp. PC1.</title>
        <authorList>
            <person name="Xu F."/>
            <person name="Jerlstrom-Hultqvist J."/>
            <person name="Kolisko M."/>
            <person name="Simpson A.G.B."/>
            <person name="Roger A.J."/>
            <person name="Svard S.G."/>
            <person name="Andersson J.O."/>
        </authorList>
    </citation>
    <scope>NUCLEOTIDE SEQUENCE</scope>
    <source>
        <strain evidence="7">PC1</strain>
    </source>
</reference>
<comment type="catalytic activity">
    <reaction evidence="6">
        <text>5-phospho-alpha-D-ribose 1-diphosphate + nicotinate + ATP + H2O = nicotinate beta-D-ribonucleotide + ADP + phosphate + diphosphate</text>
        <dbReference type="Rhea" id="RHEA:36163"/>
        <dbReference type="ChEBI" id="CHEBI:15377"/>
        <dbReference type="ChEBI" id="CHEBI:30616"/>
        <dbReference type="ChEBI" id="CHEBI:32544"/>
        <dbReference type="ChEBI" id="CHEBI:33019"/>
        <dbReference type="ChEBI" id="CHEBI:43474"/>
        <dbReference type="ChEBI" id="CHEBI:57502"/>
        <dbReference type="ChEBI" id="CHEBI:58017"/>
        <dbReference type="ChEBI" id="CHEBI:456216"/>
        <dbReference type="EC" id="6.3.4.21"/>
    </reaction>
</comment>
<dbReference type="EMBL" id="GDID01003500">
    <property type="protein sequence ID" value="JAP93106.1"/>
    <property type="molecule type" value="Transcribed_RNA"/>
</dbReference>
<dbReference type="InterPro" id="IPR007229">
    <property type="entry name" value="Nic_PRibTrfase-Fam"/>
</dbReference>
<dbReference type="SUPFAM" id="SSF51690">
    <property type="entry name" value="Nicotinate/Quinolinate PRTase C-terminal domain-like"/>
    <property type="match status" value="1"/>
</dbReference>
<dbReference type="PANTHER" id="PTHR11098">
    <property type="entry name" value="NICOTINATE PHOSPHORIBOSYLTRANSFERASE"/>
    <property type="match status" value="1"/>
</dbReference>
<proteinExistence type="predicted"/>
<dbReference type="UniPathway" id="UPA00253">
    <property type="reaction ID" value="UER00457"/>
</dbReference>
<dbReference type="GO" id="GO:0016757">
    <property type="term" value="F:glycosyltransferase activity"/>
    <property type="evidence" value="ECO:0007669"/>
    <property type="project" value="UniProtKB-KW"/>
</dbReference>
<dbReference type="PANTHER" id="PTHR11098:SF1">
    <property type="entry name" value="NICOTINATE PHOSPHORIBOSYLTRANSFERASE"/>
    <property type="match status" value="1"/>
</dbReference>
<feature type="non-terminal residue" evidence="7">
    <location>
        <position position="270"/>
    </location>
</feature>
<keyword evidence="4" id="KW-0436">Ligase</keyword>
<organism evidence="7">
    <name type="scientific">Trepomonas sp. PC1</name>
    <dbReference type="NCBI Taxonomy" id="1076344"/>
    <lineage>
        <taxon>Eukaryota</taxon>
        <taxon>Metamonada</taxon>
        <taxon>Diplomonadida</taxon>
        <taxon>Hexamitidae</taxon>
        <taxon>Hexamitinae</taxon>
        <taxon>Trepomonas</taxon>
    </lineage>
</organism>
<keyword evidence="7" id="KW-0808">Transferase</keyword>
<dbReference type="InterPro" id="IPR013785">
    <property type="entry name" value="Aldolase_TIM"/>
</dbReference>
<sequence>NVPDTVKKLLNNHKMLELGLRRAQGPDGALSASKYAIMGGFNITSNIQASKELNIQQSGTMSHALVLSYVDSITKYQHPTYTEPLLKNFNFQQFVQKLLFWKKMLFNKDSSSINNNFPLFNKYEANNSELTAFAVFAFTQATNFVALIDSYNTISSGMMNFLIVACALTEFGVQSAGIRLDSGDLCNLSQKCRNLLTKVNNALQCYYKELQQPYDNLISDVKIIASNDITEEQLVHFNQNGAAIDTYGIGTHLVTCKVQPSLGGVYKLVQ</sequence>
<dbReference type="EC" id="6.3.4.21" evidence="2"/>
<evidence type="ECO:0000313" key="7">
    <source>
        <dbReference type="EMBL" id="JAP93106.1"/>
    </source>
</evidence>
<keyword evidence="7" id="KW-0328">Glycosyltransferase</keyword>
<accession>A0A146KC66</accession>
<gene>
    <name evidence="7" type="ORF">TPC1_14732</name>
</gene>
<dbReference type="GO" id="GO:0005829">
    <property type="term" value="C:cytosol"/>
    <property type="evidence" value="ECO:0007669"/>
    <property type="project" value="TreeGrafter"/>
</dbReference>
<evidence type="ECO:0000256" key="5">
    <source>
        <dbReference type="ARBA" id="ARBA00022642"/>
    </source>
</evidence>
<dbReference type="GO" id="GO:0034355">
    <property type="term" value="P:NAD+ biosynthetic process via the salvage pathway"/>
    <property type="evidence" value="ECO:0007669"/>
    <property type="project" value="TreeGrafter"/>
</dbReference>
<dbReference type="AlphaFoldDB" id="A0A146KC66"/>